<dbReference type="Gene3D" id="3.60.15.10">
    <property type="entry name" value="Ribonuclease Z/Hydroxyacylglutathione hydrolase-like"/>
    <property type="match status" value="1"/>
</dbReference>
<evidence type="ECO:0000259" key="1">
    <source>
        <dbReference type="SMART" id="SM00849"/>
    </source>
</evidence>
<dbReference type="PANTHER" id="PTHR42951">
    <property type="entry name" value="METALLO-BETA-LACTAMASE DOMAIN-CONTAINING"/>
    <property type="match status" value="1"/>
</dbReference>
<evidence type="ECO:0000313" key="3">
    <source>
        <dbReference type="Proteomes" id="UP000199501"/>
    </source>
</evidence>
<keyword evidence="3" id="KW-1185">Reference proteome</keyword>
<dbReference type="EMBL" id="FMZZ01000007">
    <property type="protein sequence ID" value="SDD12388.1"/>
    <property type="molecule type" value="Genomic_DNA"/>
</dbReference>
<proteinExistence type="predicted"/>
<feature type="domain" description="Metallo-beta-lactamase" evidence="1">
    <location>
        <begin position="29"/>
        <end position="209"/>
    </location>
</feature>
<dbReference type="SMART" id="SM00849">
    <property type="entry name" value="Lactamase_B"/>
    <property type="match status" value="1"/>
</dbReference>
<gene>
    <name evidence="2" type="ORF">SAMN05216174_107251</name>
</gene>
<protein>
    <submittedName>
        <fullName evidence="2">Cyclase</fullName>
    </submittedName>
</protein>
<dbReference type="PANTHER" id="PTHR42951:SF4">
    <property type="entry name" value="ACYL-COENZYME A THIOESTERASE MBLAC2"/>
    <property type="match status" value="1"/>
</dbReference>
<dbReference type="STRING" id="1271860.SAMN05216174_107251"/>
<dbReference type="RefSeq" id="WP_091451482.1">
    <property type="nucleotide sequence ID" value="NZ_FMZZ01000007.1"/>
</dbReference>
<dbReference type="AlphaFoldDB" id="A0A1G6S686"/>
<dbReference type="CDD" id="cd16282">
    <property type="entry name" value="metallo-hydrolase-like_MBL-fold"/>
    <property type="match status" value="1"/>
</dbReference>
<reference evidence="3" key="1">
    <citation type="submission" date="2016-10" db="EMBL/GenBank/DDBJ databases">
        <authorList>
            <person name="Varghese N."/>
            <person name="Submissions S."/>
        </authorList>
    </citation>
    <scope>NUCLEOTIDE SEQUENCE [LARGE SCALE GENOMIC DNA]</scope>
    <source>
        <strain evidence="3">IBRC-M 10403</strain>
    </source>
</reference>
<dbReference type="SUPFAM" id="SSF56281">
    <property type="entry name" value="Metallo-hydrolase/oxidoreductase"/>
    <property type="match status" value="1"/>
</dbReference>
<dbReference type="InterPro" id="IPR050855">
    <property type="entry name" value="NDM-1-like"/>
</dbReference>
<sequence>MTRPSIDATPVEVGDGVFAYTQPPGGWCVSNAGVIAGRDGAVVVDTLATQRRARRLREFVDGLPVGPRRTVVNTHHHGDHTFGNQVFGPAAAIVAHERAAEEMAETGLALTSLWPEVEWGDVRVTLPTATFTDRITLTVGDTRVELIHVGPAHTTNDVVAWLPESRVLFAGDVVLAGCAPFSLMGSVSGTLAAIERLRGLDPATVVCGHGPVTGPEVFEENAAYFRWIQRCAATGVAQGWTPLRTARELGLGEFAHLLDPERVVGNLHRAFAEHLDAPAGAAAGAPMDVPPVFGEMVDYNDGKLPTCLA</sequence>
<dbReference type="OrthoDB" id="420651at2"/>
<organism evidence="2 3">
    <name type="scientific">Actinokineospora iranica</name>
    <dbReference type="NCBI Taxonomy" id="1271860"/>
    <lineage>
        <taxon>Bacteria</taxon>
        <taxon>Bacillati</taxon>
        <taxon>Actinomycetota</taxon>
        <taxon>Actinomycetes</taxon>
        <taxon>Pseudonocardiales</taxon>
        <taxon>Pseudonocardiaceae</taxon>
        <taxon>Actinokineospora</taxon>
    </lineage>
</organism>
<dbReference type="Pfam" id="PF00753">
    <property type="entry name" value="Lactamase_B"/>
    <property type="match status" value="1"/>
</dbReference>
<dbReference type="InterPro" id="IPR036866">
    <property type="entry name" value="RibonucZ/Hydroxyglut_hydro"/>
</dbReference>
<dbReference type="Proteomes" id="UP000199501">
    <property type="component" value="Unassembled WGS sequence"/>
</dbReference>
<evidence type="ECO:0000313" key="2">
    <source>
        <dbReference type="EMBL" id="SDD12388.1"/>
    </source>
</evidence>
<name>A0A1G6S686_9PSEU</name>
<accession>A0A1G6S686</accession>
<dbReference type="InterPro" id="IPR001279">
    <property type="entry name" value="Metallo-B-lactamas"/>
</dbReference>